<name>A0AAD6T7D6_9AGAR</name>
<evidence type="ECO:0000256" key="2">
    <source>
        <dbReference type="ARBA" id="ARBA00023136"/>
    </source>
</evidence>
<dbReference type="Proteomes" id="UP001218188">
    <property type="component" value="Unassembled WGS sequence"/>
</dbReference>
<evidence type="ECO:0000313" key="5">
    <source>
        <dbReference type="EMBL" id="KAJ7040798.1"/>
    </source>
</evidence>
<keyword evidence="6" id="KW-1185">Reference proteome</keyword>
<comment type="caution">
    <text evidence="5">The sequence shown here is derived from an EMBL/GenBank/DDBJ whole genome shotgun (WGS) entry which is preliminary data.</text>
</comment>
<protein>
    <submittedName>
        <fullName evidence="5">Beta-glucan synthesis-associated</fullName>
    </submittedName>
</protein>
<evidence type="ECO:0000256" key="1">
    <source>
        <dbReference type="ARBA" id="ARBA00004370"/>
    </source>
</evidence>
<dbReference type="Pfam" id="PF03935">
    <property type="entry name" value="SKN1_KRE6_Sbg1"/>
    <property type="match status" value="1"/>
</dbReference>
<gene>
    <name evidence="5" type="ORF">C8F04DRAFT_227821</name>
</gene>
<reference evidence="5" key="1">
    <citation type="submission" date="2023-03" db="EMBL/GenBank/DDBJ databases">
        <title>Massive genome expansion in bonnet fungi (Mycena s.s.) driven by repeated elements and novel gene families across ecological guilds.</title>
        <authorList>
            <consortium name="Lawrence Berkeley National Laboratory"/>
            <person name="Harder C.B."/>
            <person name="Miyauchi S."/>
            <person name="Viragh M."/>
            <person name="Kuo A."/>
            <person name="Thoen E."/>
            <person name="Andreopoulos B."/>
            <person name="Lu D."/>
            <person name="Skrede I."/>
            <person name="Drula E."/>
            <person name="Henrissat B."/>
            <person name="Morin E."/>
            <person name="Kohler A."/>
            <person name="Barry K."/>
            <person name="LaButti K."/>
            <person name="Morin E."/>
            <person name="Salamov A."/>
            <person name="Lipzen A."/>
            <person name="Mereny Z."/>
            <person name="Hegedus B."/>
            <person name="Baldrian P."/>
            <person name="Stursova M."/>
            <person name="Weitz H."/>
            <person name="Taylor A."/>
            <person name="Grigoriev I.V."/>
            <person name="Nagy L.G."/>
            <person name="Martin F."/>
            <person name="Kauserud H."/>
        </authorList>
    </citation>
    <scope>NUCLEOTIDE SEQUENCE</scope>
    <source>
        <strain evidence="5">CBHHK200</strain>
    </source>
</reference>
<dbReference type="InterPro" id="IPR005629">
    <property type="entry name" value="Skn1/Kre6/Sbg1"/>
</dbReference>
<evidence type="ECO:0000256" key="3">
    <source>
        <dbReference type="ARBA" id="ARBA00023180"/>
    </source>
</evidence>
<keyword evidence="3" id="KW-0325">Glycoprotein</keyword>
<dbReference type="EMBL" id="JARJCM010000020">
    <property type="protein sequence ID" value="KAJ7040798.1"/>
    <property type="molecule type" value="Genomic_DNA"/>
</dbReference>
<sequence>MDRPSTSKMSRRGFANIGCLILLSLGLLGLFLGYPVATFVNRSILAAKASCAAPAPPPARVDIKAVFSPPDQLPAFVHVGLIDADTPVEAHTITSWSTGKEMKLVFSDEFETDNRTVVLSRG</sequence>
<dbReference type="AlphaFoldDB" id="A0AAD6T7D6"/>
<comment type="subcellular location">
    <subcellularLocation>
        <location evidence="1">Membrane</location>
    </subcellularLocation>
</comment>
<evidence type="ECO:0000256" key="4">
    <source>
        <dbReference type="ARBA" id="ARBA00023316"/>
    </source>
</evidence>
<proteinExistence type="predicted"/>
<accession>A0AAD6T7D6</accession>
<keyword evidence="2" id="KW-0472">Membrane</keyword>
<organism evidence="5 6">
    <name type="scientific">Mycena alexandri</name>
    <dbReference type="NCBI Taxonomy" id="1745969"/>
    <lineage>
        <taxon>Eukaryota</taxon>
        <taxon>Fungi</taxon>
        <taxon>Dikarya</taxon>
        <taxon>Basidiomycota</taxon>
        <taxon>Agaricomycotina</taxon>
        <taxon>Agaricomycetes</taxon>
        <taxon>Agaricomycetidae</taxon>
        <taxon>Agaricales</taxon>
        <taxon>Marasmiineae</taxon>
        <taxon>Mycenaceae</taxon>
        <taxon>Mycena</taxon>
    </lineage>
</organism>
<keyword evidence="4" id="KW-0961">Cell wall biogenesis/degradation</keyword>
<dbReference type="GO" id="GO:0016020">
    <property type="term" value="C:membrane"/>
    <property type="evidence" value="ECO:0007669"/>
    <property type="project" value="UniProtKB-SubCell"/>
</dbReference>
<evidence type="ECO:0000313" key="6">
    <source>
        <dbReference type="Proteomes" id="UP001218188"/>
    </source>
</evidence>